<organism evidence="1 2">
    <name type="scientific">Azospirillum thiophilum</name>
    <dbReference type="NCBI Taxonomy" id="528244"/>
    <lineage>
        <taxon>Bacteria</taxon>
        <taxon>Pseudomonadati</taxon>
        <taxon>Pseudomonadota</taxon>
        <taxon>Alphaproteobacteria</taxon>
        <taxon>Rhodospirillales</taxon>
        <taxon>Azospirillaceae</taxon>
        <taxon>Azospirillum</taxon>
    </lineage>
</organism>
<gene>
    <name evidence="1" type="ORF">AL072_09705</name>
</gene>
<reference evidence="1 2" key="2">
    <citation type="journal article" date="2016" name="Genome Announc.">
        <title>Complete Genome Sequence of a Strain of Azospirillum thiophilum Isolated from a Sulfide Spring.</title>
        <authorList>
            <person name="Fomenkov A."/>
            <person name="Vincze T."/>
            <person name="Grabovich M."/>
            <person name="Anton B.P."/>
            <person name="Dubinina G."/>
            <person name="Orlova M."/>
            <person name="Belousova E."/>
            <person name="Roberts R.J."/>
        </authorList>
    </citation>
    <scope>NUCLEOTIDE SEQUENCE [LARGE SCALE GENOMIC DNA]</scope>
    <source>
        <strain evidence="1 2">BV-S</strain>
    </source>
</reference>
<keyword evidence="2" id="KW-1185">Reference proteome</keyword>
<name>A0AAC8VX56_9PROT</name>
<dbReference type="EMBL" id="CP012401">
    <property type="protein sequence ID" value="ALG71142.1"/>
    <property type="molecule type" value="Genomic_DNA"/>
</dbReference>
<dbReference type="KEGG" id="ati:AL072_09705"/>
<dbReference type="AlphaFoldDB" id="A0AAC8VX56"/>
<dbReference type="Gene3D" id="2.60.120.920">
    <property type="match status" value="1"/>
</dbReference>
<accession>A0AAC8VX56</accession>
<reference evidence="2" key="1">
    <citation type="submission" date="2015-08" db="EMBL/GenBank/DDBJ databases">
        <title>Complete Genome Sequence of Azospirillum thiophilum BV-S.</title>
        <authorList>
            <person name="Fomenkov A."/>
            <person name="Vincze T."/>
            <person name="Grabovich M."/>
            <person name="Dubinina G."/>
            <person name="Orlova M."/>
            <person name="Belousova E."/>
            <person name="Roberts R.J."/>
        </authorList>
    </citation>
    <scope>NUCLEOTIDE SEQUENCE [LARGE SCALE GENOMIC DNA]</scope>
    <source>
        <strain evidence="2">BV-S</strain>
    </source>
</reference>
<evidence type="ECO:0008006" key="3">
    <source>
        <dbReference type="Google" id="ProtNLM"/>
    </source>
</evidence>
<dbReference type="InterPro" id="IPR013320">
    <property type="entry name" value="ConA-like_dom_sf"/>
</dbReference>
<sequence length="643" mass="63055">MTTLATMLAAAQRLLGYYNGDEKTAQNPGGLTGVGGMADNWDPCIQDIGTVANGVGDALTVASASEGNAAASAAAAADSAQSAQQNALATVADRQATGQDRQATAADRQAVATDKAAVHADRLAADADAQSTAADRQAVAIDKAAVHADRLSADADAQSTAADRQAVATDKAAVHADRLATEAAAAAAQTWNPASYVPKTGGDYTGKVGVSPGSAGAPGLAVTGDPDTGIAQLGGADTLSAVAGGAEIWRISTSYVWVGGAPGSESLRIALLPGAVAAVTVSGTTPGGMSVVSTTAGALSVTSANGMVRVHGQRAVHLTLTGADAGGVATVGSSGGDLNLTSATGVVRLNGAPMGGGLFAGTVAKSVNYTVVASDARYLIECTASLTLSLTAAATLGSGFTFAAWNSGTGAVVIDPSGSELINGGATLTLLAGQWAFITCTGTAWKALTQTAQSSCVLSPTDKESGLIVTNGGLTASVAAGGVMQSGRATVALSGQKYFEIALDVKASSGSSAFVGIATAAAAFGSPFGLATSAGGYAYADDTGNLLNNGSEGAWGSSWNAAGVVIGVAFDDVSTPGTVKVWFSRNGVWQASGNPATGANPAFSISSAVFYPAITCKNGGQVTARFTAAAWTYSAPAGFTQIS</sequence>
<evidence type="ECO:0000313" key="1">
    <source>
        <dbReference type="EMBL" id="ALG71142.1"/>
    </source>
</evidence>
<dbReference type="RefSeq" id="WP_045580501.1">
    <property type="nucleotide sequence ID" value="NZ_CP012401.1"/>
</dbReference>
<evidence type="ECO:0000313" key="2">
    <source>
        <dbReference type="Proteomes" id="UP000069935"/>
    </source>
</evidence>
<protein>
    <recommendedName>
        <fullName evidence="3">B30.2/SPRY domain-containing protein</fullName>
    </recommendedName>
</protein>
<proteinExistence type="predicted"/>
<dbReference type="SUPFAM" id="SSF49899">
    <property type="entry name" value="Concanavalin A-like lectins/glucanases"/>
    <property type="match status" value="1"/>
</dbReference>
<dbReference type="Proteomes" id="UP000069935">
    <property type="component" value="Chromosome 1"/>
</dbReference>
<dbReference type="InterPro" id="IPR043136">
    <property type="entry name" value="B30.2/SPRY_sf"/>
</dbReference>